<evidence type="ECO:0000313" key="5">
    <source>
        <dbReference type="Proteomes" id="UP001165366"/>
    </source>
</evidence>
<dbReference type="RefSeq" id="WP_237851843.1">
    <property type="nucleotide sequence ID" value="NZ_JAKLWS010000001.1"/>
</dbReference>
<comment type="similarity">
    <text evidence="3">Belongs to the SelA family.</text>
</comment>
<accession>A0ABS9K817</accession>
<comment type="cofactor">
    <cofactor evidence="1">
        <name>pyridoxal 5'-phosphate</name>
        <dbReference type="ChEBI" id="CHEBI:597326"/>
    </cofactor>
</comment>
<dbReference type="InterPro" id="IPR018319">
    <property type="entry name" value="SelA-like"/>
</dbReference>
<dbReference type="SUPFAM" id="SSF53383">
    <property type="entry name" value="PLP-dependent transferases"/>
    <property type="match status" value="1"/>
</dbReference>
<dbReference type="EMBL" id="JAKLWS010000001">
    <property type="protein sequence ID" value="MCG2586993.1"/>
    <property type="molecule type" value="Genomic_DNA"/>
</dbReference>
<dbReference type="InterPro" id="IPR015424">
    <property type="entry name" value="PyrdxlP-dep_Trfase"/>
</dbReference>
<organism evidence="4 5">
    <name type="scientific">Rhodohalobacter sulfatireducens</name>
    <dbReference type="NCBI Taxonomy" id="2911366"/>
    <lineage>
        <taxon>Bacteria</taxon>
        <taxon>Pseudomonadati</taxon>
        <taxon>Balneolota</taxon>
        <taxon>Balneolia</taxon>
        <taxon>Balneolales</taxon>
        <taxon>Balneolaceae</taxon>
        <taxon>Rhodohalobacter</taxon>
    </lineage>
</organism>
<proteinExistence type="inferred from homology"/>
<protein>
    <submittedName>
        <fullName evidence="4">Aminotransferase class V-fold PLP-dependent enzyme</fullName>
    </submittedName>
</protein>
<gene>
    <name evidence="4" type="ORF">L6773_00345</name>
</gene>
<reference evidence="4" key="1">
    <citation type="submission" date="2022-01" db="EMBL/GenBank/DDBJ databases">
        <authorList>
            <person name="Wang Y."/>
        </authorList>
    </citation>
    <scope>NUCLEOTIDE SEQUENCE</scope>
    <source>
        <strain evidence="4">WB101</strain>
    </source>
</reference>
<keyword evidence="5" id="KW-1185">Reference proteome</keyword>
<keyword evidence="2" id="KW-0663">Pyridoxal phosphate</keyword>
<reference evidence="4" key="2">
    <citation type="submission" date="2024-05" db="EMBL/GenBank/DDBJ databases">
        <title>Rhodohalobacter halophilus gen. nov., sp. nov., a moderately halophilic member of the family Balneolaceae.</title>
        <authorList>
            <person name="Xia J."/>
        </authorList>
    </citation>
    <scope>NUCLEOTIDE SEQUENCE</scope>
    <source>
        <strain evidence="4">WB101</strain>
    </source>
</reference>
<dbReference type="GO" id="GO:0008483">
    <property type="term" value="F:transaminase activity"/>
    <property type="evidence" value="ECO:0007669"/>
    <property type="project" value="UniProtKB-KW"/>
</dbReference>
<evidence type="ECO:0000256" key="2">
    <source>
        <dbReference type="ARBA" id="ARBA00022898"/>
    </source>
</evidence>
<evidence type="ECO:0000256" key="3">
    <source>
        <dbReference type="ARBA" id="ARBA00044507"/>
    </source>
</evidence>
<name>A0ABS9K817_9BACT</name>
<evidence type="ECO:0000313" key="4">
    <source>
        <dbReference type="EMBL" id="MCG2586993.1"/>
    </source>
</evidence>
<keyword evidence="4" id="KW-0032">Aminotransferase</keyword>
<comment type="caution">
    <text evidence="4">The sequence shown here is derived from an EMBL/GenBank/DDBJ whole genome shotgun (WGS) entry which is preliminary data.</text>
</comment>
<dbReference type="Gene3D" id="3.40.640.10">
    <property type="entry name" value="Type I PLP-dependent aspartate aminotransferase-like (Major domain)"/>
    <property type="match status" value="1"/>
</dbReference>
<dbReference type="Proteomes" id="UP001165366">
    <property type="component" value="Unassembled WGS sequence"/>
</dbReference>
<dbReference type="PANTHER" id="PTHR32328:SF0">
    <property type="entry name" value="L-SERYL-TRNA(SEC) SELENIUM TRANSFERASE"/>
    <property type="match status" value="1"/>
</dbReference>
<sequence>MLNRRTMLKMLATLPFMGGVAGSNAIRKVSGEKLARPGYNRDFFTELGVKPFINAWGTITAKSGSLMHPEVIEAYNYASQQFVDLNELQDKVGERIAEMLNCEAAMVTAGAASAMTLGAAACITGKDQEKIRALPNLPGQQLEVIIQDTHRFGYDHAVRNTGVKMVEVNGPREMEEAINEKTVMMLFFNAAGEHSVSREQFVEIGQRNNVPTFIDAAADVPPVENLFKYIEMGFDLVTFSGGKAIRGPQSAGLLFGRKDLLEAARLNTVPHSNTIGRGMKVNKEEILAMMVALEKYLERDHEKDWEEWENRVALIDEAVSSVESVETDHYVFPVANHVPHLSIKWDQEIINITPPKLRENLENGYPSIVTFGGDESVEVSVFMMQQEEVGIVAKRLKEELEMALM</sequence>
<dbReference type="PANTHER" id="PTHR32328">
    <property type="entry name" value="L-SERYL-TRNA(SEC) SELENIUM TRANSFERASE"/>
    <property type="match status" value="1"/>
</dbReference>
<keyword evidence="4" id="KW-0808">Transferase</keyword>
<evidence type="ECO:0000256" key="1">
    <source>
        <dbReference type="ARBA" id="ARBA00001933"/>
    </source>
</evidence>
<dbReference type="Pfam" id="PF03841">
    <property type="entry name" value="SelA"/>
    <property type="match status" value="1"/>
</dbReference>
<dbReference type="InterPro" id="IPR015421">
    <property type="entry name" value="PyrdxlP-dep_Trfase_major"/>
</dbReference>